<feature type="transmembrane region" description="Helical" evidence="3">
    <location>
        <begin position="233"/>
        <end position="253"/>
    </location>
</feature>
<evidence type="ECO:0000256" key="1">
    <source>
        <dbReference type="ARBA" id="ARBA00004141"/>
    </source>
</evidence>
<dbReference type="CDD" id="cd17352">
    <property type="entry name" value="MFS_MCT_SLC16"/>
    <property type="match status" value="1"/>
</dbReference>
<evidence type="ECO:0000256" key="3">
    <source>
        <dbReference type="SAM" id="Phobius"/>
    </source>
</evidence>
<comment type="similarity">
    <text evidence="2">Belongs to the major facilitator superfamily. Monocarboxylate porter (TC 2.A.1.13) family.</text>
</comment>
<dbReference type="InterPro" id="IPR050327">
    <property type="entry name" value="Proton-linked_MCT"/>
</dbReference>
<feature type="transmembrane region" description="Helical" evidence="3">
    <location>
        <begin position="75"/>
        <end position="96"/>
    </location>
</feature>
<keyword evidence="3" id="KW-0472">Membrane</keyword>
<dbReference type="Pfam" id="PF07690">
    <property type="entry name" value="MFS_1"/>
    <property type="match status" value="1"/>
</dbReference>
<evidence type="ECO:0000313" key="6">
    <source>
        <dbReference type="Proteomes" id="UP000319731"/>
    </source>
</evidence>
<evidence type="ECO:0000313" key="5">
    <source>
        <dbReference type="EMBL" id="TPX31763.1"/>
    </source>
</evidence>
<sequence>MAARPLVGLEDKSLYIPSVAGLEEADLTETDLKNSDFNSSSVTVEDLPLTEPVTEEKKIPVIDDEDQPPDGGLQAWTIVASSFLIHFLCWGNAYSWGVYQRYLVSNGLYGNTVSLAALGSSQTGVIFLLGMPIGIMTSRYGFRRLIQIGAVCFGSGYIFASFGTEYWHLFLSQGVLAPIGIALCFFPSITIASQWFTTKRAIATGIAVSGTGLGGLVYSVMIEAMLEKLGFQWTIRIVGIYSVVLLLLVSMLIKQRTARTTTLKVNWAYFKDYRIWLFLLQSAFGSLAFQIPIVYLSQFAGSLGENPAQGAFVILIFNLAGMIGRVALGFAADSLGRLNTVVFCTLFTGFSTLFIWSFTYSYGLLLVYAFCEGIGVGGFVSVVPPAIVELWGFQDLPFLFGVINFPAGIATFVGAPIAGLILTQTQGQFSNPYLGVILFAGCFMSASGFTSLAIRLTRSTKLFARV</sequence>
<dbReference type="PANTHER" id="PTHR11360:SF284">
    <property type="entry name" value="EG:103B4.3 PROTEIN-RELATED"/>
    <property type="match status" value="1"/>
</dbReference>
<dbReference type="InterPro" id="IPR036259">
    <property type="entry name" value="MFS_trans_sf"/>
</dbReference>
<dbReference type="AlphaFoldDB" id="A0A507C2M7"/>
<dbReference type="Gene3D" id="1.20.1250.20">
    <property type="entry name" value="MFS general substrate transporter like domains"/>
    <property type="match status" value="2"/>
</dbReference>
<proteinExistence type="inferred from homology"/>
<feature type="transmembrane region" description="Helical" evidence="3">
    <location>
        <begin position="141"/>
        <end position="160"/>
    </location>
</feature>
<evidence type="ECO:0000256" key="2">
    <source>
        <dbReference type="ARBA" id="ARBA00006727"/>
    </source>
</evidence>
<feature type="transmembrane region" description="Helical" evidence="3">
    <location>
        <begin position="308"/>
        <end position="328"/>
    </location>
</feature>
<feature type="transmembrane region" description="Helical" evidence="3">
    <location>
        <begin position="273"/>
        <end position="296"/>
    </location>
</feature>
<feature type="transmembrane region" description="Helical" evidence="3">
    <location>
        <begin position="433"/>
        <end position="456"/>
    </location>
</feature>
<reference evidence="5 6" key="1">
    <citation type="journal article" date="2019" name="Sci. Rep.">
        <title>Comparative genomics of chytrid fungi reveal insights into the obligate biotrophic and pathogenic lifestyle of Synchytrium endobioticum.</title>
        <authorList>
            <person name="van de Vossenberg B.T.L.H."/>
            <person name="Warris S."/>
            <person name="Nguyen H.D.T."/>
            <person name="van Gent-Pelzer M.P.E."/>
            <person name="Joly D.L."/>
            <person name="van de Geest H.C."/>
            <person name="Bonants P.J.M."/>
            <person name="Smith D.S."/>
            <person name="Levesque C.A."/>
            <person name="van der Lee T.A.J."/>
        </authorList>
    </citation>
    <scope>NUCLEOTIDE SEQUENCE [LARGE SCALE GENOMIC DNA]</scope>
    <source>
        <strain evidence="5 6">JEL517</strain>
    </source>
</reference>
<feature type="transmembrane region" description="Helical" evidence="3">
    <location>
        <begin position="398"/>
        <end position="421"/>
    </location>
</feature>
<dbReference type="GeneID" id="42006216"/>
<dbReference type="STRING" id="1806994.A0A507C2M7"/>
<feature type="transmembrane region" description="Helical" evidence="3">
    <location>
        <begin position="365"/>
        <end position="386"/>
    </location>
</feature>
<dbReference type="InterPro" id="IPR011701">
    <property type="entry name" value="MFS"/>
</dbReference>
<gene>
    <name evidence="5" type="ORF">SmJEL517_g04991</name>
</gene>
<name>A0A507C2M7_9FUNG</name>
<keyword evidence="6" id="KW-1185">Reference proteome</keyword>
<dbReference type="RefSeq" id="XP_031023106.1">
    <property type="nucleotide sequence ID" value="XM_031170919.1"/>
</dbReference>
<comment type="caution">
    <text evidence="5">The sequence shown here is derived from an EMBL/GenBank/DDBJ whole genome shotgun (WGS) entry which is preliminary data.</text>
</comment>
<dbReference type="OrthoDB" id="2213137at2759"/>
<protein>
    <recommendedName>
        <fullName evidence="4">Major facilitator superfamily (MFS) profile domain-containing protein</fullName>
    </recommendedName>
</protein>
<dbReference type="GO" id="GO:0022857">
    <property type="term" value="F:transmembrane transporter activity"/>
    <property type="evidence" value="ECO:0007669"/>
    <property type="project" value="InterPro"/>
</dbReference>
<keyword evidence="3" id="KW-0812">Transmembrane</keyword>
<feature type="domain" description="Major facilitator superfamily (MFS) profile" evidence="4">
    <location>
        <begin position="78"/>
        <end position="458"/>
    </location>
</feature>
<keyword evidence="3" id="KW-1133">Transmembrane helix</keyword>
<comment type="subcellular location">
    <subcellularLocation>
        <location evidence="1">Membrane</location>
        <topology evidence="1">Multi-pass membrane protein</topology>
    </subcellularLocation>
</comment>
<dbReference type="PANTHER" id="PTHR11360">
    <property type="entry name" value="MONOCARBOXYLATE TRANSPORTER"/>
    <property type="match status" value="1"/>
</dbReference>
<feature type="transmembrane region" description="Helical" evidence="3">
    <location>
        <begin position="166"/>
        <end position="189"/>
    </location>
</feature>
<evidence type="ECO:0000259" key="4">
    <source>
        <dbReference type="PROSITE" id="PS50850"/>
    </source>
</evidence>
<dbReference type="EMBL" id="QEAO01000039">
    <property type="protein sequence ID" value="TPX31763.1"/>
    <property type="molecule type" value="Genomic_DNA"/>
</dbReference>
<feature type="transmembrane region" description="Helical" evidence="3">
    <location>
        <begin position="340"/>
        <end position="359"/>
    </location>
</feature>
<feature type="transmembrane region" description="Helical" evidence="3">
    <location>
        <begin position="201"/>
        <end position="221"/>
    </location>
</feature>
<dbReference type="PROSITE" id="PS50850">
    <property type="entry name" value="MFS"/>
    <property type="match status" value="1"/>
</dbReference>
<dbReference type="InterPro" id="IPR020846">
    <property type="entry name" value="MFS_dom"/>
</dbReference>
<dbReference type="SUPFAM" id="SSF103473">
    <property type="entry name" value="MFS general substrate transporter"/>
    <property type="match status" value="1"/>
</dbReference>
<feature type="transmembrane region" description="Helical" evidence="3">
    <location>
        <begin position="108"/>
        <end position="129"/>
    </location>
</feature>
<dbReference type="GO" id="GO:0016020">
    <property type="term" value="C:membrane"/>
    <property type="evidence" value="ECO:0007669"/>
    <property type="project" value="UniProtKB-SubCell"/>
</dbReference>
<accession>A0A507C2M7</accession>
<dbReference type="Proteomes" id="UP000319731">
    <property type="component" value="Unassembled WGS sequence"/>
</dbReference>
<organism evidence="5 6">
    <name type="scientific">Synchytrium microbalum</name>
    <dbReference type="NCBI Taxonomy" id="1806994"/>
    <lineage>
        <taxon>Eukaryota</taxon>
        <taxon>Fungi</taxon>
        <taxon>Fungi incertae sedis</taxon>
        <taxon>Chytridiomycota</taxon>
        <taxon>Chytridiomycota incertae sedis</taxon>
        <taxon>Chytridiomycetes</taxon>
        <taxon>Synchytriales</taxon>
        <taxon>Synchytriaceae</taxon>
        <taxon>Synchytrium</taxon>
    </lineage>
</organism>